<accession>A0ACB9NPE1</accession>
<gene>
    <name evidence="1" type="ORF">L6164_016011</name>
</gene>
<evidence type="ECO:0000313" key="2">
    <source>
        <dbReference type="Proteomes" id="UP000828941"/>
    </source>
</evidence>
<proteinExistence type="predicted"/>
<organism evidence="1 2">
    <name type="scientific">Bauhinia variegata</name>
    <name type="common">Purple orchid tree</name>
    <name type="synonym">Phanera variegata</name>
    <dbReference type="NCBI Taxonomy" id="167791"/>
    <lineage>
        <taxon>Eukaryota</taxon>
        <taxon>Viridiplantae</taxon>
        <taxon>Streptophyta</taxon>
        <taxon>Embryophyta</taxon>
        <taxon>Tracheophyta</taxon>
        <taxon>Spermatophyta</taxon>
        <taxon>Magnoliopsida</taxon>
        <taxon>eudicotyledons</taxon>
        <taxon>Gunneridae</taxon>
        <taxon>Pentapetalae</taxon>
        <taxon>rosids</taxon>
        <taxon>fabids</taxon>
        <taxon>Fabales</taxon>
        <taxon>Fabaceae</taxon>
        <taxon>Cercidoideae</taxon>
        <taxon>Cercideae</taxon>
        <taxon>Bauhiniinae</taxon>
        <taxon>Bauhinia</taxon>
    </lineage>
</organism>
<dbReference type="Proteomes" id="UP000828941">
    <property type="component" value="Chromosome 6"/>
</dbReference>
<evidence type="ECO:0000313" key="1">
    <source>
        <dbReference type="EMBL" id="KAI4337622.1"/>
    </source>
</evidence>
<sequence>MASTSTLCPSHSRPRSSSTLVSASKLRRRLSLVGAFFMLSLGLSILCPAFYSSALKTRFAQAFPLILSKFSSQRPAKSIRFIRMDGNDTVPSIVVYVTVPSKEAGKKLAESIIKEKLAACVNRIPGIESVYEWKGEIQTDSEELLIIKTRQSLLEVLTEHVKANHEYEVPEVISLPITGGNLKYLEWIKDSTRD</sequence>
<name>A0ACB9NPE1_BAUVA</name>
<comment type="caution">
    <text evidence="1">The sequence shown here is derived from an EMBL/GenBank/DDBJ whole genome shotgun (WGS) entry which is preliminary data.</text>
</comment>
<keyword evidence="2" id="KW-1185">Reference proteome</keyword>
<reference evidence="1 2" key="1">
    <citation type="journal article" date="2022" name="DNA Res.">
        <title>Chromosomal-level genome assembly of the orchid tree Bauhinia variegata (Leguminosae; Cercidoideae) supports the allotetraploid origin hypothesis of Bauhinia.</title>
        <authorList>
            <person name="Zhong Y."/>
            <person name="Chen Y."/>
            <person name="Zheng D."/>
            <person name="Pang J."/>
            <person name="Liu Y."/>
            <person name="Luo S."/>
            <person name="Meng S."/>
            <person name="Qian L."/>
            <person name="Wei D."/>
            <person name="Dai S."/>
            <person name="Zhou R."/>
        </authorList>
    </citation>
    <scope>NUCLEOTIDE SEQUENCE [LARGE SCALE GENOMIC DNA]</scope>
    <source>
        <strain evidence="1">BV-YZ2020</strain>
    </source>
</reference>
<protein>
    <submittedName>
        <fullName evidence="1">Uncharacterized protein</fullName>
    </submittedName>
</protein>
<dbReference type="EMBL" id="CM039431">
    <property type="protein sequence ID" value="KAI4337622.1"/>
    <property type="molecule type" value="Genomic_DNA"/>
</dbReference>